<sequence>MPISAMNADPLRKKETFEQWTTCIHNLYTTMYISYLFYEGLGDRKTGNEQISDKLNEARERLEDFIKNYKPGYWPHVVDRVLLETAENVTDNDNNLILARRLKNELEK</sequence>
<keyword evidence="2" id="KW-1185">Reference proteome</keyword>
<evidence type="ECO:0000313" key="2">
    <source>
        <dbReference type="Proteomes" id="UP001432027"/>
    </source>
</evidence>
<organism evidence="1 2">
    <name type="scientific">Pristionchus entomophagus</name>
    <dbReference type="NCBI Taxonomy" id="358040"/>
    <lineage>
        <taxon>Eukaryota</taxon>
        <taxon>Metazoa</taxon>
        <taxon>Ecdysozoa</taxon>
        <taxon>Nematoda</taxon>
        <taxon>Chromadorea</taxon>
        <taxon>Rhabditida</taxon>
        <taxon>Rhabditina</taxon>
        <taxon>Diplogasteromorpha</taxon>
        <taxon>Diplogasteroidea</taxon>
        <taxon>Neodiplogasteridae</taxon>
        <taxon>Pristionchus</taxon>
    </lineage>
</organism>
<dbReference type="Proteomes" id="UP001432027">
    <property type="component" value="Unassembled WGS sequence"/>
</dbReference>
<dbReference type="InterPro" id="IPR007767">
    <property type="entry name" value="DUF684"/>
</dbReference>
<dbReference type="EMBL" id="BTSX01000004">
    <property type="protein sequence ID" value="GMS97267.1"/>
    <property type="molecule type" value="Genomic_DNA"/>
</dbReference>
<dbReference type="PANTHER" id="PTHR31464:SF7">
    <property type="entry name" value="DUF4781 DOMAIN-CONTAINING PROTEIN"/>
    <property type="match status" value="1"/>
</dbReference>
<proteinExistence type="predicted"/>
<evidence type="ECO:0000313" key="1">
    <source>
        <dbReference type="EMBL" id="GMS97267.1"/>
    </source>
</evidence>
<dbReference type="PANTHER" id="PTHR31464">
    <property type="entry name" value="PROTEIN CBG01266"/>
    <property type="match status" value="1"/>
</dbReference>
<accession>A0AAV5TSR7</accession>
<dbReference type="Pfam" id="PF05075">
    <property type="entry name" value="DUF684"/>
    <property type="match status" value="1"/>
</dbReference>
<comment type="caution">
    <text evidence="1">The sequence shown here is derived from an EMBL/GenBank/DDBJ whole genome shotgun (WGS) entry which is preliminary data.</text>
</comment>
<protein>
    <submittedName>
        <fullName evidence="1">Uncharacterized protein</fullName>
    </submittedName>
</protein>
<gene>
    <name evidence="1" type="ORF">PENTCL1PPCAC_19442</name>
</gene>
<reference evidence="1" key="1">
    <citation type="submission" date="2023-10" db="EMBL/GenBank/DDBJ databases">
        <title>Genome assembly of Pristionchus species.</title>
        <authorList>
            <person name="Yoshida K."/>
            <person name="Sommer R.J."/>
        </authorList>
    </citation>
    <scope>NUCLEOTIDE SEQUENCE</scope>
    <source>
        <strain evidence="1">RS0144</strain>
    </source>
</reference>
<name>A0AAV5TSR7_9BILA</name>
<dbReference type="AlphaFoldDB" id="A0AAV5TSR7"/>
<feature type="non-terminal residue" evidence="1">
    <location>
        <position position="108"/>
    </location>
</feature>